<accession>A0AAW2TAE6</accession>
<dbReference type="EMBL" id="JACGWN010000015">
    <property type="protein sequence ID" value="KAL0401694.1"/>
    <property type="molecule type" value="Genomic_DNA"/>
</dbReference>
<comment type="caution">
    <text evidence="2">The sequence shown here is derived from an EMBL/GenBank/DDBJ whole genome shotgun (WGS) entry which is preliminary data.</text>
</comment>
<reference evidence="2" key="1">
    <citation type="submission" date="2020-06" db="EMBL/GenBank/DDBJ databases">
        <authorList>
            <person name="Li T."/>
            <person name="Hu X."/>
            <person name="Zhang T."/>
            <person name="Song X."/>
            <person name="Zhang H."/>
            <person name="Dai N."/>
            <person name="Sheng W."/>
            <person name="Hou X."/>
            <person name="Wei L."/>
        </authorList>
    </citation>
    <scope>NUCLEOTIDE SEQUENCE</scope>
    <source>
        <strain evidence="2">KEN1</strain>
        <tissue evidence="2">Leaf</tissue>
    </source>
</reference>
<proteinExistence type="predicted"/>
<evidence type="ECO:0000256" key="1">
    <source>
        <dbReference type="SAM" id="MobiDB-lite"/>
    </source>
</evidence>
<feature type="compositionally biased region" description="Polar residues" evidence="1">
    <location>
        <begin position="41"/>
        <end position="52"/>
    </location>
</feature>
<organism evidence="2">
    <name type="scientific">Sesamum latifolium</name>
    <dbReference type="NCBI Taxonomy" id="2727402"/>
    <lineage>
        <taxon>Eukaryota</taxon>
        <taxon>Viridiplantae</taxon>
        <taxon>Streptophyta</taxon>
        <taxon>Embryophyta</taxon>
        <taxon>Tracheophyta</taxon>
        <taxon>Spermatophyta</taxon>
        <taxon>Magnoliopsida</taxon>
        <taxon>eudicotyledons</taxon>
        <taxon>Gunneridae</taxon>
        <taxon>Pentapetalae</taxon>
        <taxon>asterids</taxon>
        <taxon>lamiids</taxon>
        <taxon>Lamiales</taxon>
        <taxon>Pedaliaceae</taxon>
        <taxon>Sesamum</taxon>
    </lineage>
</organism>
<name>A0AAW2TAE6_9LAMI</name>
<protein>
    <submittedName>
        <fullName evidence="2">Uncharacterized protein</fullName>
    </submittedName>
</protein>
<reference evidence="2" key="2">
    <citation type="journal article" date="2024" name="Plant">
        <title>Genomic evolution and insights into agronomic trait innovations of Sesamum species.</title>
        <authorList>
            <person name="Miao H."/>
            <person name="Wang L."/>
            <person name="Qu L."/>
            <person name="Liu H."/>
            <person name="Sun Y."/>
            <person name="Le M."/>
            <person name="Wang Q."/>
            <person name="Wei S."/>
            <person name="Zheng Y."/>
            <person name="Lin W."/>
            <person name="Duan Y."/>
            <person name="Cao H."/>
            <person name="Xiong S."/>
            <person name="Wang X."/>
            <person name="Wei L."/>
            <person name="Li C."/>
            <person name="Ma Q."/>
            <person name="Ju M."/>
            <person name="Zhao R."/>
            <person name="Li G."/>
            <person name="Mu C."/>
            <person name="Tian Q."/>
            <person name="Mei H."/>
            <person name="Zhang T."/>
            <person name="Gao T."/>
            <person name="Zhang H."/>
        </authorList>
    </citation>
    <scope>NUCLEOTIDE SEQUENCE</scope>
    <source>
        <strain evidence="2">KEN1</strain>
    </source>
</reference>
<evidence type="ECO:0000313" key="2">
    <source>
        <dbReference type="EMBL" id="KAL0401694.1"/>
    </source>
</evidence>
<gene>
    <name evidence="2" type="ORF">Slati_4199300</name>
</gene>
<feature type="region of interest" description="Disordered" evidence="1">
    <location>
        <begin position="1"/>
        <end position="109"/>
    </location>
</feature>
<sequence length="109" mass="11461">MSSSDLPHDNPVRRRGESASGRGSRGGLDRPAGRGVALDQQAGQGAVLNQSAGRGMVFDQQASRGAALGQPGRGGRPDRVWSRRAPRPGCRSRFTLRPGECSGRHTSAL</sequence>
<feature type="compositionally biased region" description="Basic and acidic residues" evidence="1">
    <location>
        <begin position="1"/>
        <end position="17"/>
    </location>
</feature>
<dbReference type="AlphaFoldDB" id="A0AAW2TAE6"/>